<dbReference type="PANTHER" id="PTHR33908:SF11">
    <property type="entry name" value="MEMBRANE PROTEIN"/>
    <property type="match status" value="1"/>
</dbReference>
<protein>
    <recommendedName>
        <fullName evidence="9">Glycosyltransferase RgtA/B/C/D-like domain-containing protein</fullName>
    </recommendedName>
</protein>
<keyword evidence="6 8" id="KW-1133">Transmembrane helix</keyword>
<evidence type="ECO:0000313" key="11">
    <source>
        <dbReference type="Proteomes" id="UP000264141"/>
    </source>
</evidence>
<evidence type="ECO:0000256" key="7">
    <source>
        <dbReference type="ARBA" id="ARBA00023136"/>
    </source>
</evidence>
<dbReference type="GO" id="GO:0005886">
    <property type="term" value="C:plasma membrane"/>
    <property type="evidence" value="ECO:0007669"/>
    <property type="project" value="UniProtKB-SubCell"/>
</dbReference>
<dbReference type="Pfam" id="PF13231">
    <property type="entry name" value="PMT_2"/>
    <property type="match status" value="1"/>
</dbReference>
<feature type="transmembrane region" description="Helical" evidence="8">
    <location>
        <begin position="224"/>
        <end position="244"/>
    </location>
</feature>
<feature type="transmembrane region" description="Helical" evidence="8">
    <location>
        <begin position="357"/>
        <end position="375"/>
    </location>
</feature>
<evidence type="ECO:0000256" key="8">
    <source>
        <dbReference type="SAM" id="Phobius"/>
    </source>
</evidence>
<dbReference type="InterPro" id="IPR050297">
    <property type="entry name" value="LipidA_mod_glycosyltrf_83"/>
</dbReference>
<accession>A0A3D1JIR1</accession>
<comment type="subcellular location">
    <subcellularLocation>
        <location evidence="1">Cell membrane</location>
        <topology evidence="1">Multi-pass membrane protein</topology>
    </subcellularLocation>
</comment>
<keyword evidence="2" id="KW-1003">Cell membrane</keyword>
<keyword evidence="4" id="KW-0808">Transferase</keyword>
<keyword evidence="5 8" id="KW-0812">Transmembrane</keyword>
<evidence type="ECO:0000313" key="10">
    <source>
        <dbReference type="EMBL" id="HCE18324.1"/>
    </source>
</evidence>
<reference evidence="10 11" key="1">
    <citation type="journal article" date="2018" name="Nat. Biotechnol.">
        <title>A standardized bacterial taxonomy based on genome phylogeny substantially revises the tree of life.</title>
        <authorList>
            <person name="Parks D.H."/>
            <person name="Chuvochina M."/>
            <person name="Waite D.W."/>
            <person name="Rinke C."/>
            <person name="Skarshewski A."/>
            <person name="Chaumeil P.A."/>
            <person name="Hugenholtz P."/>
        </authorList>
    </citation>
    <scope>NUCLEOTIDE SEQUENCE [LARGE SCALE GENOMIC DNA]</scope>
    <source>
        <strain evidence="10">UBA8781</strain>
    </source>
</reference>
<evidence type="ECO:0000256" key="3">
    <source>
        <dbReference type="ARBA" id="ARBA00022676"/>
    </source>
</evidence>
<keyword evidence="3" id="KW-0328">Glycosyltransferase</keyword>
<dbReference type="RefSeq" id="WP_062188812.1">
    <property type="nucleotide sequence ID" value="NZ_DF967965.1"/>
</dbReference>
<feature type="transmembrane region" description="Helical" evidence="8">
    <location>
        <begin position="327"/>
        <end position="345"/>
    </location>
</feature>
<evidence type="ECO:0000256" key="2">
    <source>
        <dbReference type="ARBA" id="ARBA00022475"/>
    </source>
</evidence>
<name>A0A3D1JIR1_9CHLR</name>
<comment type="caution">
    <text evidence="10">The sequence shown here is derived from an EMBL/GenBank/DDBJ whole genome shotgun (WGS) entry which is preliminary data.</text>
</comment>
<dbReference type="STRING" id="229919.GCA_001050195_00140"/>
<dbReference type="GO" id="GO:0009103">
    <property type="term" value="P:lipopolysaccharide biosynthetic process"/>
    <property type="evidence" value="ECO:0007669"/>
    <property type="project" value="UniProtKB-ARBA"/>
</dbReference>
<sequence>MMKRGWSWNRMHWGLVVLLLLAGLAVRLYDLEDPPLDFHPTRQLHSLIMARGMYYQHATNVPEWQRERAVQQWRAEGVIEPPILERVVSLIYQLAGREIPYAARVVSSLFWLMGGVGLYALCRQFFSVPASLVGLGFFIVLPYAIFASRAFQPDPLMTALIVWSWWAFARWLSQPGWKQTWLAGLLGGGALLVKGTALFWVVPPLIGGVVARGGICRSLRDARFWVLGGLVLLPYGLYTLWGVWGNGFLQDQFSLRFFPQYWSDPAFYLRWFNLLDAAFGLPWLGLGLLGMLFLPGRLSRGLGWGAWLGYLLLGLALSHHIGTHDYYSLPLVPLLGWGLAALAEIIRSGLGEGRWKLYLAAGVLLGMAGMSLWQARTVLKRADYRNEPAFWAELADRMGRDAGVVGITQDYGARLVYWGWITPSNWLTAAEFDLRRSAGQTFDLQAWFTELTAGKQFFLVTMPEELDRQPELKELLQQHYPLFAQGPGYLIYDLRSPKSGGGK</sequence>
<gene>
    <name evidence="10" type="ORF">DEQ80_10735</name>
</gene>
<feature type="domain" description="Glycosyltransferase RgtA/B/C/D-like" evidence="9">
    <location>
        <begin position="80"/>
        <end position="233"/>
    </location>
</feature>
<organism evidence="10 11">
    <name type="scientific">Anaerolinea thermolimosa</name>
    <dbReference type="NCBI Taxonomy" id="229919"/>
    <lineage>
        <taxon>Bacteria</taxon>
        <taxon>Bacillati</taxon>
        <taxon>Chloroflexota</taxon>
        <taxon>Anaerolineae</taxon>
        <taxon>Anaerolineales</taxon>
        <taxon>Anaerolineaceae</taxon>
        <taxon>Anaerolinea</taxon>
    </lineage>
</organism>
<dbReference type="AlphaFoldDB" id="A0A3D1JIR1"/>
<evidence type="ECO:0000256" key="5">
    <source>
        <dbReference type="ARBA" id="ARBA00022692"/>
    </source>
</evidence>
<feature type="transmembrane region" description="Helical" evidence="8">
    <location>
        <begin position="101"/>
        <end position="121"/>
    </location>
</feature>
<dbReference type="EMBL" id="DPBP01000041">
    <property type="protein sequence ID" value="HCE18324.1"/>
    <property type="molecule type" value="Genomic_DNA"/>
</dbReference>
<dbReference type="PANTHER" id="PTHR33908">
    <property type="entry name" value="MANNOSYLTRANSFERASE YKCB-RELATED"/>
    <property type="match status" value="1"/>
</dbReference>
<evidence type="ECO:0000256" key="4">
    <source>
        <dbReference type="ARBA" id="ARBA00022679"/>
    </source>
</evidence>
<dbReference type="OrthoDB" id="154418at2"/>
<dbReference type="InterPro" id="IPR038731">
    <property type="entry name" value="RgtA/B/C-like"/>
</dbReference>
<dbReference type="GO" id="GO:0016763">
    <property type="term" value="F:pentosyltransferase activity"/>
    <property type="evidence" value="ECO:0007669"/>
    <property type="project" value="TreeGrafter"/>
</dbReference>
<evidence type="ECO:0000256" key="1">
    <source>
        <dbReference type="ARBA" id="ARBA00004651"/>
    </source>
</evidence>
<feature type="transmembrane region" description="Helical" evidence="8">
    <location>
        <begin position="181"/>
        <end position="203"/>
    </location>
</feature>
<keyword evidence="7 8" id="KW-0472">Membrane</keyword>
<feature type="transmembrane region" description="Helical" evidence="8">
    <location>
        <begin position="271"/>
        <end position="294"/>
    </location>
</feature>
<feature type="transmembrane region" description="Helical" evidence="8">
    <location>
        <begin position="128"/>
        <end position="146"/>
    </location>
</feature>
<evidence type="ECO:0000256" key="6">
    <source>
        <dbReference type="ARBA" id="ARBA00022989"/>
    </source>
</evidence>
<proteinExistence type="predicted"/>
<feature type="transmembrane region" description="Helical" evidence="8">
    <location>
        <begin position="301"/>
        <end position="321"/>
    </location>
</feature>
<dbReference type="Proteomes" id="UP000264141">
    <property type="component" value="Unassembled WGS sequence"/>
</dbReference>
<evidence type="ECO:0000259" key="9">
    <source>
        <dbReference type="Pfam" id="PF13231"/>
    </source>
</evidence>